<gene>
    <name evidence="1" type="ORF">UE95_012475</name>
</gene>
<name>A0ABD4UCP6_9BURK</name>
<dbReference type="Proteomes" id="UP000191686">
    <property type="component" value="Unassembled WGS sequence"/>
</dbReference>
<comment type="caution">
    <text evidence="1">The sequence shown here is derived from an EMBL/GenBank/DDBJ whole genome shotgun (WGS) entry which is preliminary data.</text>
</comment>
<proteinExistence type="predicted"/>
<reference evidence="1 2" key="2">
    <citation type="journal article" date="2017" name="Front. Microbiol.">
        <title>Genomics Reveals a Unique Clone of Burkholderia cenocepacia Harboring an Actively Excising Novel Genomic Island.</title>
        <authorList>
            <person name="Patil P.P."/>
            <person name="Mali S."/>
            <person name="Midha S."/>
            <person name="Gautam V."/>
            <person name="Dash L."/>
            <person name="Kumar S."/>
            <person name="Shastri J."/>
            <person name="Singhal L."/>
            <person name="Patil P.B."/>
        </authorList>
    </citation>
    <scope>NUCLEOTIDE SEQUENCE [LARGE SCALE GENOMIC DNA]</scope>
    <source>
        <strain evidence="1 2">BC-19</strain>
    </source>
</reference>
<reference evidence="1 2" key="1">
    <citation type="journal article" date="2017" name="Front. Microbiol.">
        <title>Genomics reveals a unique clone of Burkholderia cenocepacia harbouring an actively excising novel genomic island.</title>
        <authorList>
            <person name="Patil P."/>
            <person name="Mali S."/>
            <person name="Midha S."/>
            <person name="Gautam V."/>
            <person name="Dash L."/>
            <person name="Kumar S."/>
            <person name="Shastri J."/>
            <person name="Singhal L."/>
            <person name="Patil P.B."/>
        </authorList>
    </citation>
    <scope>NUCLEOTIDE SEQUENCE [LARGE SCALE GENOMIC DNA]</scope>
    <source>
        <strain evidence="1 2">BC-19</strain>
    </source>
</reference>
<organism evidence="1 2">
    <name type="scientific">Burkholderia cenocepacia</name>
    <dbReference type="NCBI Taxonomy" id="95486"/>
    <lineage>
        <taxon>Bacteria</taxon>
        <taxon>Pseudomonadati</taxon>
        <taxon>Pseudomonadota</taxon>
        <taxon>Betaproteobacteria</taxon>
        <taxon>Burkholderiales</taxon>
        <taxon>Burkholderiaceae</taxon>
        <taxon>Burkholderia</taxon>
        <taxon>Burkholderia cepacia complex</taxon>
    </lineage>
</organism>
<evidence type="ECO:0000313" key="2">
    <source>
        <dbReference type="Proteomes" id="UP000191686"/>
    </source>
</evidence>
<accession>A0ABD4UCP6</accession>
<dbReference type="AlphaFoldDB" id="A0ABD4UCP6"/>
<dbReference type="RefSeq" id="WP_154396768.1">
    <property type="nucleotide sequence ID" value="NZ_JAIMHC010000001.1"/>
</dbReference>
<sequence length="47" mass="5663">MDDPKLIPQDTWQTQSRGTNDAEYEIYKTNAEQLGWKVKSYEEWLQQ</sequence>
<protein>
    <submittedName>
        <fullName evidence="1">Uncharacterized protein</fullName>
    </submittedName>
</protein>
<evidence type="ECO:0000313" key="1">
    <source>
        <dbReference type="EMBL" id="MCW3712103.1"/>
    </source>
</evidence>
<dbReference type="EMBL" id="JYMX02000008">
    <property type="protein sequence ID" value="MCW3712103.1"/>
    <property type="molecule type" value="Genomic_DNA"/>
</dbReference>